<dbReference type="InterPro" id="IPR013766">
    <property type="entry name" value="Thioredoxin_domain"/>
</dbReference>
<protein>
    <submittedName>
        <fullName evidence="5">DsbA family protein</fullName>
    </submittedName>
</protein>
<reference evidence="6" key="1">
    <citation type="journal article" date="2019" name="Int. J. Syst. Evol. Microbiol.">
        <title>The Global Catalogue of Microorganisms (GCM) 10K type strain sequencing project: providing services to taxonomists for standard genome sequencing and annotation.</title>
        <authorList>
            <consortium name="The Broad Institute Genomics Platform"/>
            <consortium name="The Broad Institute Genome Sequencing Center for Infectious Disease"/>
            <person name="Wu L."/>
            <person name="Ma J."/>
        </authorList>
    </citation>
    <scope>NUCLEOTIDE SEQUENCE [LARGE SCALE GENOMIC DNA]</scope>
    <source>
        <strain evidence="6">DFY28</strain>
    </source>
</reference>
<sequence length="209" mass="21932">MPHLTRRTLAIAAASFALALSGCGQANGAGGAAGTAVSGDMTLGDPNAPVKVVEYASLTCPHCAAFHNEVFPEFKKKYVDTGKVHYTFKEFLTPPAAVAAAGSLLARCAGKDKYFDVISAVFHSQSEWGTSGPRESLLRVAKSAGMTEEQFDKCVGDREALQALNARVEKSAKEADIQFTPTFVINGKKAKEGAMTMAELDAAIAAASK</sequence>
<dbReference type="PANTHER" id="PTHR13887">
    <property type="entry name" value="GLUTATHIONE S-TRANSFERASE KAPPA"/>
    <property type="match status" value="1"/>
</dbReference>
<proteinExistence type="inferred from homology"/>
<dbReference type="Pfam" id="PF13462">
    <property type="entry name" value="Thioredoxin_4"/>
    <property type="match status" value="1"/>
</dbReference>
<name>A0ABW4N2B7_9CAUL</name>
<evidence type="ECO:0000313" key="6">
    <source>
        <dbReference type="Proteomes" id="UP001597237"/>
    </source>
</evidence>
<dbReference type="PANTHER" id="PTHR13887:SF56">
    <property type="entry name" value="THIOREDOXIN-LIKE REDUCTASE RV2466C"/>
    <property type="match status" value="1"/>
</dbReference>
<evidence type="ECO:0000256" key="3">
    <source>
        <dbReference type="SAM" id="SignalP"/>
    </source>
</evidence>
<accession>A0ABW4N2B7</accession>
<comment type="caution">
    <text evidence="5">The sequence shown here is derived from an EMBL/GenBank/DDBJ whole genome shotgun (WGS) entry which is preliminary data.</text>
</comment>
<keyword evidence="3" id="KW-0732">Signal</keyword>
<dbReference type="PROSITE" id="PS51257">
    <property type="entry name" value="PROKAR_LIPOPROTEIN"/>
    <property type="match status" value="1"/>
</dbReference>
<comment type="similarity">
    <text evidence="2">Belongs to the thioredoxin family. DsbA subfamily.</text>
</comment>
<organism evidence="5 6">
    <name type="scientific">Phenylobacterium terrae</name>
    <dbReference type="NCBI Taxonomy" id="2665495"/>
    <lineage>
        <taxon>Bacteria</taxon>
        <taxon>Pseudomonadati</taxon>
        <taxon>Pseudomonadota</taxon>
        <taxon>Alphaproteobacteria</taxon>
        <taxon>Caulobacterales</taxon>
        <taxon>Caulobacteraceae</taxon>
        <taxon>Phenylobacterium</taxon>
    </lineage>
</organism>
<dbReference type="EMBL" id="JBHUEY010000001">
    <property type="protein sequence ID" value="MFD1784061.1"/>
    <property type="molecule type" value="Genomic_DNA"/>
</dbReference>
<dbReference type="RefSeq" id="WP_377282751.1">
    <property type="nucleotide sequence ID" value="NZ_JBHRSI010000008.1"/>
</dbReference>
<dbReference type="Proteomes" id="UP001597237">
    <property type="component" value="Unassembled WGS sequence"/>
</dbReference>
<evidence type="ECO:0000256" key="2">
    <source>
        <dbReference type="ARBA" id="ARBA00005791"/>
    </source>
</evidence>
<gene>
    <name evidence="5" type="ORF">ACFSC0_11700</name>
</gene>
<feature type="chain" id="PRO_5045654830" evidence="3">
    <location>
        <begin position="27"/>
        <end position="209"/>
    </location>
</feature>
<keyword evidence="6" id="KW-1185">Reference proteome</keyword>
<feature type="signal peptide" evidence="3">
    <location>
        <begin position="1"/>
        <end position="26"/>
    </location>
</feature>
<evidence type="ECO:0000259" key="4">
    <source>
        <dbReference type="PROSITE" id="PS51352"/>
    </source>
</evidence>
<dbReference type="InterPro" id="IPR012336">
    <property type="entry name" value="Thioredoxin-like_fold"/>
</dbReference>
<feature type="domain" description="Thioredoxin" evidence="4">
    <location>
        <begin position="7"/>
        <end position="209"/>
    </location>
</feature>
<dbReference type="SUPFAM" id="SSF52833">
    <property type="entry name" value="Thioredoxin-like"/>
    <property type="match status" value="1"/>
</dbReference>
<dbReference type="PROSITE" id="PS51352">
    <property type="entry name" value="THIOREDOXIN_2"/>
    <property type="match status" value="1"/>
</dbReference>
<comment type="function">
    <text evidence="1">May be required for disulfide bond formation in some proteins.</text>
</comment>
<dbReference type="InterPro" id="IPR036249">
    <property type="entry name" value="Thioredoxin-like_sf"/>
</dbReference>
<evidence type="ECO:0000256" key="1">
    <source>
        <dbReference type="ARBA" id="ARBA00003565"/>
    </source>
</evidence>
<evidence type="ECO:0000313" key="5">
    <source>
        <dbReference type="EMBL" id="MFD1784061.1"/>
    </source>
</evidence>
<dbReference type="Gene3D" id="3.40.30.10">
    <property type="entry name" value="Glutaredoxin"/>
    <property type="match status" value="1"/>
</dbReference>